<dbReference type="PROSITE" id="PS50995">
    <property type="entry name" value="HTH_MARR_2"/>
    <property type="match status" value="1"/>
</dbReference>
<evidence type="ECO:0000313" key="4">
    <source>
        <dbReference type="Proteomes" id="UP000588158"/>
    </source>
</evidence>
<dbReference type="PRINTS" id="PR00598">
    <property type="entry name" value="HTHMARR"/>
</dbReference>
<keyword evidence="4" id="KW-1185">Reference proteome</keyword>
<keyword evidence="3" id="KW-0238">DNA-binding</keyword>
<gene>
    <name evidence="3" type="ORF">HNR70_002663</name>
</gene>
<dbReference type="CDD" id="cd00090">
    <property type="entry name" value="HTH_ARSR"/>
    <property type="match status" value="1"/>
</dbReference>
<feature type="domain" description="HTH marR-type" evidence="2">
    <location>
        <begin position="35"/>
        <end position="169"/>
    </location>
</feature>
<organism evidence="3 4">
    <name type="scientific">Brachybacterium aquaticum</name>
    <dbReference type="NCBI Taxonomy" id="1432564"/>
    <lineage>
        <taxon>Bacteria</taxon>
        <taxon>Bacillati</taxon>
        <taxon>Actinomycetota</taxon>
        <taxon>Actinomycetes</taxon>
        <taxon>Micrococcales</taxon>
        <taxon>Dermabacteraceae</taxon>
        <taxon>Brachybacterium</taxon>
    </lineage>
</organism>
<accession>A0A841AHT7</accession>
<comment type="caution">
    <text evidence="3">The sequence shown here is derived from an EMBL/GenBank/DDBJ whole genome shotgun (WGS) entry which is preliminary data.</text>
</comment>
<dbReference type="GO" id="GO:0003677">
    <property type="term" value="F:DNA binding"/>
    <property type="evidence" value="ECO:0007669"/>
    <property type="project" value="UniProtKB-KW"/>
</dbReference>
<evidence type="ECO:0000256" key="1">
    <source>
        <dbReference type="SAM" id="MobiDB-lite"/>
    </source>
</evidence>
<feature type="compositionally biased region" description="Low complexity" evidence="1">
    <location>
        <begin position="17"/>
        <end position="30"/>
    </location>
</feature>
<dbReference type="InterPro" id="IPR036388">
    <property type="entry name" value="WH-like_DNA-bd_sf"/>
</dbReference>
<dbReference type="InterPro" id="IPR000835">
    <property type="entry name" value="HTH_MarR-typ"/>
</dbReference>
<evidence type="ECO:0000259" key="2">
    <source>
        <dbReference type="PROSITE" id="PS50995"/>
    </source>
</evidence>
<dbReference type="Proteomes" id="UP000588158">
    <property type="component" value="Unassembled WGS sequence"/>
</dbReference>
<reference evidence="3 4" key="1">
    <citation type="submission" date="2020-08" db="EMBL/GenBank/DDBJ databases">
        <title>Sequencing the genomes of 1000 actinobacteria strains.</title>
        <authorList>
            <person name="Klenk H.-P."/>
        </authorList>
    </citation>
    <scope>NUCLEOTIDE SEQUENCE [LARGE SCALE GENOMIC DNA]</scope>
    <source>
        <strain evidence="3 4">DSM 28796</strain>
    </source>
</reference>
<dbReference type="InterPro" id="IPR036390">
    <property type="entry name" value="WH_DNA-bd_sf"/>
</dbReference>
<feature type="region of interest" description="Disordered" evidence="1">
    <location>
        <begin position="1"/>
        <end position="36"/>
    </location>
</feature>
<protein>
    <submittedName>
        <fullName evidence="3">DNA-binding MarR family transcriptional regulator</fullName>
    </submittedName>
</protein>
<name>A0A841AHT7_9MICO</name>
<dbReference type="RefSeq" id="WP_312857676.1">
    <property type="nucleotide sequence ID" value="NZ_JACHLZ010000001.1"/>
</dbReference>
<proteinExistence type="predicted"/>
<dbReference type="AlphaFoldDB" id="A0A841AHT7"/>
<dbReference type="InterPro" id="IPR052526">
    <property type="entry name" value="HTH-type_Bedaq_tolerance"/>
</dbReference>
<dbReference type="SMART" id="SM00347">
    <property type="entry name" value="HTH_MARR"/>
    <property type="match status" value="1"/>
</dbReference>
<dbReference type="InterPro" id="IPR011991">
    <property type="entry name" value="ArsR-like_HTH"/>
</dbReference>
<dbReference type="Pfam" id="PF01047">
    <property type="entry name" value="MarR"/>
    <property type="match status" value="1"/>
</dbReference>
<dbReference type="Gene3D" id="1.10.10.10">
    <property type="entry name" value="Winged helix-like DNA-binding domain superfamily/Winged helix DNA-binding domain"/>
    <property type="match status" value="1"/>
</dbReference>
<dbReference type="PANTHER" id="PTHR39515">
    <property type="entry name" value="CONSERVED PROTEIN"/>
    <property type="match status" value="1"/>
</dbReference>
<sequence length="173" mass="18720">MTRTSLPSATGDERPAAPDAAATSSTESAPGNPSREELPQHLALVCSLFARMAARRSEVGVGTVSWRVVATIERFGKLRLSEIAERERVSRPTATTVIKRLEEEGLVRREPDPTDSRSVLVSTTDKGSAQLAIWREQLAVGVGSLLEHLPEEDLATLSRASEILAGVLEVHDR</sequence>
<dbReference type="EMBL" id="JACHLZ010000001">
    <property type="protein sequence ID" value="MBB5832850.1"/>
    <property type="molecule type" value="Genomic_DNA"/>
</dbReference>
<evidence type="ECO:0000313" key="3">
    <source>
        <dbReference type="EMBL" id="MBB5832850.1"/>
    </source>
</evidence>
<dbReference type="GO" id="GO:0003700">
    <property type="term" value="F:DNA-binding transcription factor activity"/>
    <property type="evidence" value="ECO:0007669"/>
    <property type="project" value="InterPro"/>
</dbReference>
<dbReference type="SUPFAM" id="SSF46785">
    <property type="entry name" value="Winged helix' DNA-binding domain"/>
    <property type="match status" value="1"/>
</dbReference>
<dbReference type="PANTHER" id="PTHR39515:SF2">
    <property type="entry name" value="HTH-TYPE TRANSCRIPTIONAL REGULATOR RV0880"/>
    <property type="match status" value="1"/>
</dbReference>